<evidence type="ECO:0000313" key="1">
    <source>
        <dbReference type="EMBL" id="WLR41210.1"/>
    </source>
</evidence>
<evidence type="ECO:0000313" key="2">
    <source>
        <dbReference type="Proteomes" id="UP001197974"/>
    </source>
</evidence>
<organism evidence="1 2">
    <name type="scientific">Bacillus carboniphilus</name>
    <dbReference type="NCBI Taxonomy" id="86663"/>
    <lineage>
        <taxon>Bacteria</taxon>
        <taxon>Bacillati</taxon>
        <taxon>Bacillota</taxon>
        <taxon>Bacilli</taxon>
        <taxon>Bacillales</taxon>
        <taxon>Bacillaceae</taxon>
        <taxon>Bacillus</taxon>
    </lineage>
</organism>
<gene>
    <name evidence="1" type="ORF">LC087_09660</name>
</gene>
<dbReference type="Gene3D" id="6.10.320.10">
    <property type="match status" value="1"/>
</dbReference>
<name>A0ABY9JU68_9BACI</name>
<dbReference type="EMBL" id="CP129013">
    <property type="protein sequence ID" value="WLR41210.1"/>
    <property type="molecule type" value="Genomic_DNA"/>
</dbReference>
<proteinExistence type="predicted"/>
<accession>A0ABY9JU68</accession>
<keyword evidence="2" id="KW-1185">Reference proteome</keyword>
<dbReference type="Proteomes" id="UP001197974">
    <property type="component" value="Chromosome"/>
</dbReference>
<dbReference type="RefSeq" id="WP_226543341.1">
    <property type="nucleotide sequence ID" value="NZ_CP129013.1"/>
</dbReference>
<reference evidence="1 2" key="1">
    <citation type="submission" date="2023-06" db="EMBL/GenBank/DDBJ databases">
        <title>Five Gram-positive bacteria isolated from mangrove sediments in Shenzhen, Guangdong, China.</title>
        <authorList>
            <person name="Yu S."/>
            <person name="Zheng W."/>
            <person name="Huang Y."/>
        </authorList>
    </citation>
    <scope>NUCLEOTIDE SEQUENCE [LARGE SCALE GENOMIC DNA]</scope>
    <source>
        <strain evidence="1 2">SaN35-3</strain>
    </source>
</reference>
<sequence>MKITLAQAVPLRSIISRYIADLLEERDSVSTVETIVGEKYEKPVRSVDDVTIEIERSRKDFRRLDTSMAEMNLQAKVFWDDKEISITEAIELAKQLREEVNVFKEYGKRKKQTLSSNWHHEEKVMIHTLYDPEEYRKKALKLERQVNRLSQDIEAKNHQVEFEFKSATRYLDY</sequence>
<protein>
    <submittedName>
        <fullName evidence="1">DIP1984 family protein</fullName>
    </submittedName>
</protein>